<keyword evidence="5" id="KW-1185">Reference proteome</keyword>
<reference evidence="4 5" key="1">
    <citation type="submission" date="2018-03" db="EMBL/GenBank/DDBJ databases">
        <authorList>
            <person name="Keele B.F."/>
        </authorList>
    </citation>
    <scope>NUCLEOTIDE SEQUENCE [LARGE SCALE GENOMIC DNA]</scope>
    <source>
        <strain evidence="4 5">D20</strain>
    </source>
</reference>
<dbReference type="Gene3D" id="1.10.3210.10">
    <property type="entry name" value="Hypothetical protein af1432"/>
    <property type="match status" value="1"/>
</dbReference>
<dbReference type="Proteomes" id="UP000241193">
    <property type="component" value="Unassembled WGS sequence"/>
</dbReference>
<name>A0A2T4IID6_9RHOO</name>
<dbReference type="CDD" id="cd19920">
    <property type="entry name" value="REC_PA4781-like"/>
    <property type="match status" value="1"/>
</dbReference>
<protein>
    <submittedName>
        <fullName evidence="4">Two-component system response regulator</fullName>
    </submittedName>
</protein>
<dbReference type="SMART" id="SM00471">
    <property type="entry name" value="HDc"/>
    <property type="match status" value="1"/>
</dbReference>
<dbReference type="InterPro" id="IPR001789">
    <property type="entry name" value="Sig_transdc_resp-reg_receiver"/>
</dbReference>
<dbReference type="SMART" id="SM00448">
    <property type="entry name" value="REC"/>
    <property type="match status" value="1"/>
</dbReference>
<reference evidence="4 5" key="2">
    <citation type="submission" date="2018-04" db="EMBL/GenBank/DDBJ databases">
        <title>Thauera lacus sp. nov., isolated from an saline lake in Inner Mongolia, China.</title>
        <authorList>
            <person name="Liang Q.-Y."/>
        </authorList>
    </citation>
    <scope>NUCLEOTIDE SEQUENCE [LARGE SCALE GENOMIC DNA]</scope>
    <source>
        <strain evidence="4 5">D20</strain>
    </source>
</reference>
<evidence type="ECO:0000313" key="4">
    <source>
        <dbReference type="EMBL" id="PTD97528.1"/>
    </source>
</evidence>
<dbReference type="SUPFAM" id="SSF109604">
    <property type="entry name" value="HD-domain/PDEase-like"/>
    <property type="match status" value="1"/>
</dbReference>
<feature type="modified residue" description="4-aspartylphosphate" evidence="1">
    <location>
        <position position="58"/>
    </location>
</feature>
<dbReference type="PROSITE" id="PS51832">
    <property type="entry name" value="HD_GYP"/>
    <property type="match status" value="1"/>
</dbReference>
<dbReference type="Pfam" id="PF00072">
    <property type="entry name" value="Response_reg"/>
    <property type="match status" value="1"/>
</dbReference>
<organism evidence="4 5">
    <name type="scientific">Pseudothauera lacus</name>
    <dbReference type="NCBI Taxonomy" id="2136175"/>
    <lineage>
        <taxon>Bacteria</taxon>
        <taxon>Pseudomonadati</taxon>
        <taxon>Pseudomonadota</taxon>
        <taxon>Betaproteobacteria</taxon>
        <taxon>Rhodocyclales</taxon>
        <taxon>Zoogloeaceae</taxon>
        <taxon>Pseudothauera</taxon>
    </lineage>
</organism>
<dbReference type="InterPro" id="IPR037522">
    <property type="entry name" value="HD_GYP_dom"/>
</dbReference>
<dbReference type="OrthoDB" id="9763857at2"/>
<dbReference type="InterPro" id="IPR052020">
    <property type="entry name" value="Cyclic_di-GMP/3'3'-cGAMP_PDE"/>
</dbReference>
<keyword evidence="1" id="KW-0597">Phosphoprotein</keyword>
<dbReference type="InterPro" id="IPR011006">
    <property type="entry name" value="CheY-like_superfamily"/>
</dbReference>
<dbReference type="PANTHER" id="PTHR45228:SF5">
    <property type="entry name" value="CYCLIC DI-GMP PHOSPHODIESTERASE VC_1348-RELATED"/>
    <property type="match status" value="1"/>
</dbReference>
<evidence type="ECO:0000256" key="1">
    <source>
        <dbReference type="PROSITE-ProRule" id="PRU00169"/>
    </source>
</evidence>
<dbReference type="GO" id="GO:0000160">
    <property type="term" value="P:phosphorelay signal transduction system"/>
    <property type="evidence" value="ECO:0007669"/>
    <property type="project" value="InterPro"/>
</dbReference>
<dbReference type="InterPro" id="IPR003607">
    <property type="entry name" value="HD/PDEase_dom"/>
</dbReference>
<evidence type="ECO:0000313" key="5">
    <source>
        <dbReference type="Proteomes" id="UP000241193"/>
    </source>
</evidence>
<dbReference type="CDD" id="cd00077">
    <property type="entry name" value="HDc"/>
    <property type="match status" value="1"/>
</dbReference>
<dbReference type="SUPFAM" id="SSF52172">
    <property type="entry name" value="CheY-like"/>
    <property type="match status" value="1"/>
</dbReference>
<gene>
    <name evidence="4" type="ORF">C8261_02260</name>
</gene>
<dbReference type="RefSeq" id="WP_107492048.1">
    <property type="nucleotide sequence ID" value="NZ_PZKC01000002.1"/>
</dbReference>
<dbReference type="Pfam" id="PF13487">
    <property type="entry name" value="HD_5"/>
    <property type="match status" value="1"/>
</dbReference>
<comment type="caution">
    <text evidence="4">The sequence shown here is derived from an EMBL/GenBank/DDBJ whole genome shotgun (WGS) entry which is preliminary data.</text>
</comment>
<evidence type="ECO:0000259" key="3">
    <source>
        <dbReference type="PROSITE" id="PS51832"/>
    </source>
</evidence>
<sequence length="352" mass="38875">MLAEDDTKTVLVVDDTPENIDILKGILGPYFSVRAATSGETALKAARAGRRPDLILLDVMMAGMDGYEVCRQLKADEHSRHVPVIFVTARSSPQDEAYGFSIGAADYIIKPVSPPVVLARVRTHLALADRSRHLEELVAERTEKLLARSRELEHTRLEILRRLGRAGEYRDYETGMHVIRLSQFARLLAETQGMGSIEAEQLMYASMLHDIGKIGIPDDILLKPGRLSAEEFALMKTHCRIGADIIGTQDCALLQLAAQIALTHHERWDGGGYPAGLAAEHIPLAGRITAVADIFDALTSKRPYKDAWPVERALDHIAGEAGKALDPRLAHAFVARKDAICRIIEQFREHAD</sequence>
<dbReference type="Gene3D" id="3.40.50.2300">
    <property type="match status" value="1"/>
</dbReference>
<dbReference type="GO" id="GO:0008081">
    <property type="term" value="F:phosphoric diester hydrolase activity"/>
    <property type="evidence" value="ECO:0007669"/>
    <property type="project" value="UniProtKB-ARBA"/>
</dbReference>
<feature type="domain" description="Response regulatory" evidence="2">
    <location>
        <begin position="9"/>
        <end position="125"/>
    </location>
</feature>
<feature type="domain" description="HD-GYP" evidence="3">
    <location>
        <begin position="152"/>
        <end position="349"/>
    </location>
</feature>
<dbReference type="AlphaFoldDB" id="A0A2T4IID6"/>
<evidence type="ECO:0000259" key="2">
    <source>
        <dbReference type="PROSITE" id="PS50110"/>
    </source>
</evidence>
<dbReference type="EMBL" id="PZKC01000002">
    <property type="protein sequence ID" value="PTD97528.1"/>
    <property type="molecule type" value="Genomic_DNA"/>
</dbReference>
<dbReference type="PANTHER" id="PTHR45228">
    <property type="entry name" value="CYCLIC DI-GMP PHOSPHODIESTERASE TM_0186-RELATED"/>
    <property type="match status" value="1"/>
</dbReference>
<proteinExistence type="predicted"/>
<dbReference type="PROSITE" id="PS50110">
    <property type="entry name" value="RESPONSE_REGULATORY"/>
    <property type="match status" value="1"/>
</dbReference>
<accession>A0A2T4IID6</accession>